<dbReference type="Proteomes" id="UP000008021">
    <property type="component" value="Chromosome 6"/>
</dbReference>
<keyword evidence="2" id="KW-1185">Reference proteome</keyword>
<dbReference type="EnsemblPlants" id="OMERI06G13190.1">
    <property type="protein sequence ID" value="OMERI06G13190.1"/>
    <property type="gene ID" value="OMERI06G13190"/>
</dbReference>
<evidence type="ECO:0000313" key="1">
    <source>
        <dbReference type="EnsemblPlants" id="OMERI06G13190.1"/>
    </source>
</evidence>
<dbReference type="HOGENOM" id="CLU_2762090_0_0_1"/>
<dbReference type="AlphaFoldDB" id="A0A0E0E0R2"/>
<name>A0A0E0E0R2_9ORYZ</name>
<dbReference type="Gramene" id="OMERI06G13190.1">
    <property type="protein sequence ID" value="OMERI06G13190.1"/>
    <property type="gene ID" value="OMERI06G13190"/>
</dbReference>
<sequence length="70" mass="7715">MTERPKTEIEIFGQTECSPLTGGERRAFYGCRRPPLLRSDLRGREGDGEVVSPASIFAGGRLKIPPVKIN</sequence>
<reference evidence="1" key="2">
    <citation type="submission" date="2018-05" db="EMBL/GenBank/DDBJ databases">
        <title>OmerRS3 (Oryza meridionalis Reference Sequence Version 3).</title>
        <authorList>
            <person name="Zhang J."/>
            <person name="Kudrna D."/>
            <person name="Lee S."/>
            <person name="Talag J."/>
            <person name="Welchert J."/>
            <person name="Wing R.A."/>
        </authorList>
    </citation>
    <scope>NUCLEOTIDE SEQUENCE [LARGE SCALE GENOMIC DNA]</scope>
    <source>
        <strain evidence="1">cv. OR44</strain>
    </source>
</reference>
<protein>
    <submittedName>
        <fullName evidence="1">Uncharacterized protein</fullName>
    </submittedName>
</protein>
<proteinExistence type="predicted"/>
<accession>A0A0E0E0R2</accession>
<reference evidence="1" key="1">
    <citation type="submission" date="2015-04" db="UniProtKB">
        <authorList>
            <consortium name="EnsemblPlants"/>
        </authorList>
    </citation>
    <scope>IDENTIFICATION</scope>
</reference>
<organism evidence="1">
    <name type="scientific">Oryza meridionalis</name>
    <dbReference type="NCBI Taxonomy" id="40149"/>
    <lineage>
        <taxon>Eukaryota</taxon>
        <taxon>Viridiplantae</taxon>
        <taxon>Streptophyta</taxon>
        <taxon>Embryophyta</taxon>
        <taxon>Tracheophyta</taxon>
        <taxon>Spermatophyta</taxon>
        <taxon>Magnoliopsida</taxon>
        <taxon>Liliopsida</taxon>
        <taxon>Poales</taxon>
        <taxon>Poaceae</taxon>
        <taxon>BOP clade</taxon>
        <taxon>Oryzoideae</taxon>
        <taxon>Oryzeae</taxon>
        <taxon>Oryzinae</taxon>
        <taxon>Oryza</taxon>
    </lineage>
</organism>
<evidence type="ECO:0000313" key="2">
    <source>
        <dbReference type="Proteomes" id="UP000008021"/>
    </source>
</evidence>